<protein>
    <submittedName>
        <fullName evidence="1">Uncharacterized protein</fullName>
    </submittedName>
</protein>
<comment type="caution">
    <text evidence="1">The sequence shown here is derived from an EMBL/GenBank/DDBJ whole genome shotgun (WGS) entry which is preliminary data.</text>
</comment>
<dbReference type="PANTHER" id="PTHR47331:SF1">
    <property type="entry name" value="GAG-LIKE PROTEIN"/>
    <property type="match status" value="1"/>
</dbReference>
<accession>A0A8X6N1T5</accession>
<proteinExistence type="predicted"/>
<dbReference type="Pfam" id="PF05380">
    <property type="entry name" value="Peptidase_A17"/>
    <property type="match status" value="1"/>
</dbReference>
<keyword evidence="2" id="KW-1185">Reference proteome</keyword>
<dbReference type="EMBL" id="BMAW01004455">
    <property type="protein sequence ID" value="GFS88996.1"/>
    <property type="molecule type" value="Genomic_DNA"/>
</dbReference>
<reference evidence="1" key="1">
    <citation type="submission" date="2020-08" db="EMBL/GenBank/DDBJ databases">
        <title>Multicomponent nature underlies the extraordinary mechanical properties of spider dragline silk.</title>
        <authorList>
            <person name="Kono N."/>
            <person name="Nakamura H."/>
            <person name="Mori M."/>
            <person name="Yoshida Y."/>
            <person name="Ohtoshi R."/>
            <person name="Malay A.D."/>
            <person name="Moran D.A.P."/>
            <person name="Tomita M."/>
            <person name="Numata K."/>
            <person name="Arakawa K."/>
        </authorList>
    </citation>
    <scope>NUCLEOTIDE SEQUENCE</scope>
</reference>
<dbReference type="Proteomes" id="UP000887013">
    <property type="component" value="Unassembled WGS sequence"/>
</dbReference>
<dbReference type="AlphaFoldDB" id="A0A8X6N1T5"/>
<dbReference type="PANTHER" id="PTHR47331">
    <property type="entry name" value="PHD-TYPE DOMAIN-CONTAINING PROTEIN"/>
    <property type="match status" value="1"/>
</dbReference>
<gene>
    <name evidence="1" type="ORF">NPIL_473301</name>
</gene>
<organism evidence="1 2">
    <name type="scientific">Nephila pilipes</name>
    <name type="common">Giant wood spider</name>
    <name type="synonym">Nephila maculata</name>
    <dbReference type="NCBI Taxonomy" id="299642"/>
    <lineage>
        <taxon>Eukaryota</taxon>
        <taxon>Metazoa</taxon>
        <taxon>Ecdysozoa</taxon>
        <taxon>Arthropoda</taxon>
        <taxon>Chelicerata</taxon>
        <taxon>Arachnida</taxon>
        <taxon>Araneae</taxon>
        <taxon>Araneomorphae</taxon>
        <taxon>Entelegynae</taxon>
        <taxon>Araneoidea</taxon>
        <taxon>Nephilidae</taxon>
        <taxon>Nephila</taxon>
    </lineage>
</organism>
<evidence type="ECO:0000313" key="2">
    <source>
        <dbReference type="Proteomes" id="UP000887013"/>
    </source>
</evidence>
<dbReference type="InterPro" id="IPR008042">
    <property type="entry name" value="Retrotrans_Pao"/>
</dbReference>
<dbReference type="OrthoDB" id="10448823at2759"/>
<name>A0A8X6N1T5_NEPPI</name>
<sequence>MILDSSSGDSSEIQIHTFSDASQKEYGAATFLRFKHKDKISIDLVTSKRRIAPLKKLSLLRLELMSALFAARLTKEVKKIIDRKRPTTFFFLDELTDPFILDQRSQPQMETLCDE</sequence>
<evidence type="ECO:0000313" key="1">
    <source>
        <dbReference type="EMBL" id="GFS88996.1"/>
    </source>
</evidence>